<keyword evidence="3" id="KW-1185">Reference proteome</keyword>
<keyword evidence="1" id="KW-0812">Transmembrane</keyword>
<dbReference type="EMBL" id="CAUYUJ010018812">
    <property type="protein sequence ID" value="CAK0886502.1"/>
    <property type="molecule type" value="Genomic_DNA"/>
</dbReference>
<gene>
    <name evidence="2" type="ORF">PCOR1329_LOCUS67832</name>
</gene>
<dbReference type="Proteomes" id="UP001189429">
    <property type="component" value="Unassembled WGS sequence"/>
</dbReference>
<organism evidence="2 3">
    <name type="scientific">Prorocentrum cordatum</name>
    <dbReference type="NCBI Taxonomy" id="2364126"/>
    <lineage>
        <taxon>Eukaryota</taxon>
        <taxon>Sar</taxon>
        <taxon>Alveolata</taxon>
        <taxon>Dinophyceae</taxon>
        <taxon>Prorocentrales</taxon>
        <taxon>Prorocentraceae</taxon>
        <taxon>Prorocentrum</taxon>
    </lineage>
</organism>
<reference evidence="2" key="1">
    <citation type="submission" date="2023-10" db="EMBL/GenBank/DDBJ databases">
        <authorList>
            <person name="Chen Y."/>
            <person name="Shah S."/>
            <person name="Dougan E. K."/>
            <person name="Thang M."/>
            <person name="Chan C."/>
        </authorList>
    </citation>
    <scope>NUCLEOTIDE SEQUENCE [LARGE SCALE GENOMIC DNA]</scope>
</reference>
<feature type="transmembrane region" description="Helical" evidence="1">
    <location>
        <begin position="7"/>
        <end position="28"/>
    </location>
</feature>
<proteinExistence type="predicted"/>
<name>A0ABN9WJ37_9DINO</name>
<sequence>MFHKAGGLWAAGLELAVWNLGTGCLLNLGLCFTGAARASFLTQLSVVITPLLLRFSGQ</sequence>
<accession>A0ABN9WJ37</accession>
<comment type="caution">
    <text evidence="2">The sequence shown here is derived from an EMBL/GenBank/DDBJ whole genome shotgun (WGS) entry which is preliminary data.</text>
</comment>
<protein>
    <submittedName>
        <fullName evidence="2">Uncharacterized protein</fullName>
    </submittedName>
</protein>
<evidence type="ECO:0000256" key="1">
    <source>
        <dbReference type="SAM" id="Phobius"/>
    </source>
</evidence>
<evidence type="ECO:0000313" key="3">
    <source>
        <dbReference type="Proteomes" id="UP001189429"/>
    </source>
</evidence>
<keyword evidence="1" id="KW-0472">Membrane</keyword>
<feature type="non-terminal residue" evidence="2">
    <location>
        <position position="58"/>
    </location>
</feature>
<evidence type="ECO:0000313" key="2">
    <source>
        <dbReference type="EMBL" id="CAK0886502.1"/>
    </source>
</evidence>
<keyword evidence="1" id="KW-1133">Transmembrane helix</keyword>